<evidence type="ECO:0000313" key="4">
    <source>
        <dbReference type="RefSeq" id="XP_018007277.1"/>
    </source>
</evidence>
<feature type="compositionally biased region" description="Basic and acidic residues" evidence="1">
    <location>
        <begin position="94"/>
        <end position="120"/>
    </location>
</feature>
<dbReference type="OrthoDB" id="6378471at2759"/>
<feature type="signal peptide" evidence="2">
    <location>
        <begin position="1"/>
        <end position="17"/>
    </location>
</feature>
<keyword evidence="2" id="KW-0732">Signal</keyword>
<dbReference type="CTD" id="37184"/>
<accession>A0A8B7N0B6</accession>
<name>A0A8B7N0B6_HYAAZ</name>
<dbReference type="AlphaFoldDB" id="A0A8B7N0B6"/>
<dbReference type="GeneID" id="108665071"/>
<evidence type="ECO:0000256" key="2">
    <source>
        <dbReference type="SAM" id="SignalP"/>
    </source>
</evidence>
<reference evidence="4" key="1">
    <citation type="submission" date="2025-08" db="UniProtKB">
        <authorList>
            <consortium name="RefSeq"/>
        </authorList>
    </citation>
    <scope>IDENTIFICATION</scope>
    <source>
        <tissue evidence="4">Whole organism</tissue>
    </source>
</reference>
<dbReference type="KEGG" id="hazt:108665071"/>
<proteinExistence type="predicted"/>
<feature type="region of interest" description="Disordered" evidence="1">
    <location>
        <begin position="94"/>
        <end position="146"/>
    </location>
</feature>
<evidence type="ECO:0000256" key="1">
    <source>
        <dbReference type="SAM" id="MobiDB-lite"/>
    </source>
</evidence>
<dbReference type="Proteomes" id="UP000694843">
    <property type="component" value="Unplaced"/>
</dbReference>
<keyword evidence="3" id="KW-1185">Reference proteome</keyword>
<gene>
    <name evidence="4" type="primary">LOC108665071</name>
</gene>
<organism evidence="3 4">
    <name type="scientific">Hyalella azteca</name>
    <name type="common">Amphipod</name>
    <dbReference type="NCBI Taxonomy" id="294128"/>
    <lineage>
        <taxon>Eukaryota</taxon>
        <taxon>Metazoa</taxon>
        <taxon>Ecdysozoa</taxon>
        <taxon>Arthropoda</taxon>
        <taxon>Crustacea</taxon>
        <taxon>Multicrustacea</taxon>
        <taxon>Malacostraca</taxon>
        <taxon>Eumalacostraca</taxon>
        <taxon>Peracarida</taxon>
        <taxon>Amphipoda</taxon>
        <taxon>Senticaudata</taxon>
        <taxon>Talitrida</taxon>
        <taxon>Talitroidea</taxon>
        <taxon>Hyalellidae</taxon>
        <taxon>Hyalella</taxon>
    </lineage>
</organism>
<protein>
    <submittedName>
        <fullName evidence="4">Uncharacterized protein LOC108665071</fullName>
    </submittedName>
</protein>
<feature type="chain" id="PRO_5034794759" evidence="2">
    <location>
        <begin position="18"/>
        <end position="214"/>
    </location>
</feature>
<feature type="compositionally biased region" description="Polar residues" evidence="1">
    <location>
        <begin position="125"/>
        <end position="135"/>
    </location>
</feature>
<evidence type="ECO:0000313" key="3">
    <source>
        <dbReference type="Proteomes" id="UP000694843"/>
    </source>
</evidence>
<sequence>MNFVGICLLTVVSVAVAIPLPEYDAPTLLWPPFYDELVDPESRDVPLLSLHFNPRLLSAPSAFRNRVPLAPPSYEPDLEDQDLPDVEEVNAVDLDPKDEHDQGELDSKTEAAPKAEEVKSRSRRQLNNPNLSLDTQSKRPRFDLNGGGYLNNNKDYGFGYSGGVGSLLWRSNNDRHSLGASVSGSGYHGRFGDFKFNQSPFRNPTYGVGYTYRF</sequence>
<dbReference type="RefSeq" id="XP_018007277.1">
    <property type="nucleotide sequence ID" value="XM_018151788.2"/>
</dbReference>